<sequence length="277" mass="30031">MTNSTEWTRLVRYTGKDGQVRLGQPVDPTVDVGLAVAAGQEVQVYVIDGDVYTGTVTSTKDVVKKVLSPVSRDDCSIIRCLGLNYKAHAKEANMAIPNEPILFIKPRTALAGPGELPVAKVSQDDQLDFETELALVIGKDALNISEEDALDYVLGFTCSNDVSSRKLQLANGQWCFGKGLNDSCPIGPVLVRPGQYDPDNLDFRGVLSGETVQESNTKKALAYLSQGTTLERGSVIQMGTPSGIGWGRNPKRIIKDGEEMAIWFEGVGTLVNTFKYD</sequence>
<comment type="caution">
    <text evidence="4">The sequence shown here is derived from an EMBL/GenBank/DDBJ whole genome shotgun (WGS) entry which is preliminary data.</text>
</comment>
<evidence type="ECO:0000256" key="2">
    <source>
        <dbReference type="ARBA" id="ARBA00022723"/>
    </source>
</evidence>
<dbReference type="FunFam" id="3.90.850.10:FF:000002">
    <property type="entry name" value="2-hydroxyhepta-2,4-diene-1,7-dioate isomerase"/>
    <property type="match status" value="1"/>
</dbReference>
<evidence type="ECO:0000259" key="3">
    <source>
        <dbReference type="Pfam" id="PF01557"/>
    </source>
</evidence>
<evidence type="ECO:0000256" key="1">
    <source>
        <dbReference type="ARBA" id="ARBA00010211"/>
    </source>
</evidence>
<feature type="domain" description="Fumarylacetoacetase-like C-terminal" evidence="3">
    <location>
        <begin position="78"/>
        <end position="274"/>
    </location>
</feature>
<dbReference type="GO" id="GO:0050163">
    <property type="term" value="F:oxaloacetate tautomerase activity"/>
    <property type="evidence" value="ECO:0007669"/>
    <property type="project" value="UniProtKB-ARBA"/>
</dbReference>
<dbReference type="PANTHER" id="PTHR11820:SF7">
    <property type="entry name" value="ACYLPYRUVASE FAHD1, MITOCHONDRIAL"/>
    <property type="match status" value="1"/>
</dbReference>
<dbReference type="GO" id="GO:0006107">
    <property type="term" value="P:oxaloacetate metabolic process"/>
    <property type="evidence" value="ECO:0007669"/>
    <property type="project" value="UniProtKB-ARBA"/>
</dbReference>
<keyword evidence="2" id="KW-0479">Metal-binding</keyword>
<dbReference type="InterPro" id="IPR036663">
    <property type="entry name" value="Fumarylacetoacetase_C_sf"/>
</dbReference>
<dbReference type="RefSeq" id="XP_028476057.1">
    <property type="nucleotide sequence ID" value="XM_028624083.1"/>
</dbReference>
<dbReference type="Pfam" id="PF01557">
    <property type="entry name" value="FAA_hydrolase"/>
    <property type="match status" value="1"/>
</dbReference>
<dbReference type="GeneID" id="39593324"/>
<dbReference type="AlphaFoldDB" id="A0A427XRA6"/>
<proteinExistence type="inferred from homology"/>
<gene>
    <name evidence="4" type="ORF">EHS24_008781</name>
</gene>
<dbReference type="GO" id="GO:0018773">
    <property type="term" value="F:acetylpyruvate hydrolase activity"/>
    <property type="evidence" value="ECO:0007669"/>
    <property type="project" value="TreeGrafter"/>
</dbReference>
<reference evidence="4 5" key="1">
    <citation type="submission" date="2018-11" db="EMBL/GenBank/DDBJ databases">
        <title>Genome sequence of Apiotrichum porosum DSM 27194.</title>
        <authorList>
            <person name="Aliyu H."/>
            <person name="Gorte O."/>
            <person name="Ochsenreither K."/>
        </authorList>
    </citation>
    <scope>NUCLEOTIDE SEQUENCE [LARGE SCALE GENOMIC DNA]</scope>
    <source>
        <strain evidence="4 5">DSM 27194</strain>
    </source>
</reference>
<comment type="similarity">
    <text evidence="1">Belongs to the FAH family.</text>
</comment>
<dbReference type="EMBL" id="RSCE01000007">
    <property type="protein sequence ID" value="RSH81338.1"/>
    <property type="molecule type" value="Genomic_DNA"/>
</dbReference>
<organism evidence="4 5">
    <name type="scientific">Apiotrichum porosum</name>
    <dbReference type="NCBI Taxonomy" id="105984"/>
    <lineage>
        <taxon>Eukaryota</taxon>
        <taxon>Fungi</taxon>
        <taxon>Dikarya</taxon>
        <taxon>Basidiomycota</taxon>
        <taxon>Agaricomycotina</taxon>
        <taxon>Tremellomycetes</taxon>
        <taxon>Trichosporonales</taxon>
        <taxon>Trichosporonaceae</taxon>
        <taxon>Apiotrichum</taxon>
    </lineage>
</organism>
<dbReference type="OrthoDB" id="411064at2759"/>
<accession>A0A427XRA6</accession>
<name>A0A427XRA6_9TREE</name>
<protein>
    <recommendedName>
        <fullName evidence="3">Fumarylacetoacetase-like C-terminal domain-containing protein</fullName>
    </recommendedName>
</protein>
<dbReference type="Proteomes" id="UP000279236">
    <property type="component" value="Unassembled WGS sequence"/>
</dbReference>
<dbReference type="SUPFAM" id="SSF56529">
    <property type="entry name" value="FAH"/>
    <property type="match status" value="1"/>
</dbReference>
<dbReference type="Gene3D" id="3.90.850.10">
    <property type="entry name" value="Fumarylacetoacetase-like, C-terminal domain"/>
    <property type="match status" value="1"/>
</dbReference>
<evidence type="ECO:0000313" key="4">
    <source>
        <dbReference type="EMBL" id="RSH81338.1"/>
    </source>
</evidence>
<dbReference type="InterPro" id="IPR011234">
    <property type="entry name" value="Fumarylacetoacetase-like_C"/>
</dbReference>
<evidence type="ECO:0000313" key="5">
    <source>
        <dbReference type="Proteomes" id="UP000279236"/>
    </source>
</evidence>
<dbReference type="GO" id="GO:0046872">
    <property type="term" value="F:metal ion binding"/>
    <property type="evidence" value="ECO:0007669"/>
    <property type="project" value="UniProtKB-KW"/>
</dbReference>
<keyword evidence="5" id="KW-1185">Reference proteome</keyword>
<dbReference type="PANTHER" id="PTHR11820">
    <property type="entry name" value="ACYLPYRUVASE"/>
    <property type="match status" value="1"/>
</dbReference>
<dbReference type="STRING" id="105984.A0A427XRA6"/>